<comment type="caution">
    <text evidence="8">The sequence shown here is derived from an EMBL/GenBank/DDBJ whole genome shotgun (WGS) entry which is preliminary data.</text>
</comment>
<dbReference type="GO" id="GO:0006053">
    <property type="term" value="P:N-acetylmannosamine catabolic process"/>
    <property type="evidence" value="ECO:0007669"/>
    <property type="project" value="TreeGrafter"/>
</dbReference>
<evidence type="ECO:0000256" key="3">
    <source>
        <dbReference type="ARBA" id="ARBA00005081"/>
    </source>
</evidence>
<dbReference type="HAMAP" id="MF_01235">
    <property type="entry name" value="ManNAc6P_epimer"/>
    <property type="match status" value="1"/>
</dbReference>
<dbReference type="PANTHER" id="PTHR36204">
    <property type="entry name" value="N-ACETYLMANNOSAMINE-6-PHOSPHATE 2-EPIMERASE-RELATED"/>
    <property type="match status" value="1"/>
</dbReference>
<comment type="similarity">
    <text evidence="4 7">Belongs to the NanE family.</text>
</comment>
<keyword evidence="9" id="KW-1185">Reference proteome</keyword>
<dbReference type="GO" id="GO:0019262">
    <property type="term" value="P:N-acetylneuraminate catabolic process"/>
    <property type="evidence" value="ECO:0007669"/>
    <property type="project" value="UniProtKB-UniRule"/>
</dbReference>
<sequence>MLNKIKSGLVVSCQALEDEPLHSSFIMGRMAAAADQAGASGIRANSKEDILAIKQTTDLPVIGIVKRDYDDSEVFITATMKEIDELAESGCDMIALDATDRMRPHGVSLEAFVQQIREEYPSIPLMADASTVEEVLSAEKIGFDCVSTTLMGYTEESAGYNIADNDFERLKEIVAKVSVPVIAEGKIDTPEKAKRCFEIGVHSVVVGSAITRPQLIAKKFIDSIKRVNN</sequence>
<evidence type="ECO:0000256" key="4">
    <source>
        <dbReference type="ARBA" id="ARBA00007439"/>
    </source>
</evidence>
<dbReference type="Pfam" id="PF04131">
    <property type="entry name" value="NanE"/>
    <property type="match status" value="1"/>
</dbReference>
<evidence type="ECO:0000313" key="8">
    <source>
        <dbReference type="EMBL" id="GEK91129.1"/>
    </source>
</evidence>
<evidence type="ECO:0000313" key="9">
    <source>
        <dbReference type="Proteomes" id="UP000321662"/>
    </source>
</evidence>
<dbReference type="InterPro" id="IPR007260">
    <property type="entry name" value="NanE"/>
</dbReference>
<dbReference type="InterPro" id="IPR013785">
    <property type="entry name" value="Aldolase_TIM"/>
</dbReference>
<keyword evidence="6 7" id="KW-0119">Carbohydrate metabolism</keyword>
<comment type="pathway">
    <text evidence="3 7">Amino-sugar metabolism; N-acetylneuraminate degradation; D-fructose 6-phosphate from N-acetylneuraminate: step 3/5.</text>
</comment>
<organism evidence="8 9">
    <name type="scientific">Alkalibacterium kapii</name>
    <dbReference type="NCBI Taxonomy" id="426704"/>
    <lineage>
        <taxon>Bacteria</taxon>
        <taxon>Bacillati</taxon>
        <taxon>Bacillota</taxon>
        <taxon>Bacilli</taxon>
        <taxon>Lactobacillales</taxon>
        <taxon>Carnobacteriaceae</taxon>
        <taxon>Alkalibacterium</taxon>
    </lineage>
</organism>
<evidence type="ECO:0000256" key="2">
    <source>
        <dbReference type="ARBA" id="ARBA00002147"/>
    </source>
</evidence>
<dbReference type="GO" id="GO:0005829">
    <property type="term" value="C:cytosol"/>
    <property type="evidence" value="ECO:0007669"/>
    <property type="project" value="TreeGrafter"/>
</dbReference>
<reference evidence="8 9" key="1">
    <citation type="submission" date="2019-07" db="EMBL/GenBank/DDBJ databases">
        <title>Whole genome shotgun sequence of Alkalibacterium kapii NBRC 103247.</title>
        <authorList>
            <person name="Hosoyama A."/>
            <person name="Uohara A."/>
            <person name="Ohji S."/>
            <person name="Ichikawa N."/>
        </authorList>
    </citation>
    <scope>NUCLEOTIDE SEQUENCE [LARGE SCALE GENOMIC DNA]</scope>
    <source>
        <strain evidence="8 9">NBRC 103247</strain>
    </source>
</reference>
<proteinExistence type="inferred from homology"/>
<keyword evidence="5 7" id="KW-0413">Isomerase</keyword>
<gene>
    <name evidence="7 8" type="primary">nanE</name>
    <name evidence="8" type="ORF">AKA01nite_07510</name>
</gene>
<protein>
    <recommendedName>
        <fullName evidence="7">Putative N-acetylmannosamine-6-phosphate 2-epimerase</fullName>
        <ecNumber evidence="7">5.1.3.9</ecNumber>
    </recommendedName>
    <alternativeName>
        <fullName evidence="7">ManNAc-6-P epimerase</fullName>
    </alternativeName>
</protein>
<dbReference type="CDD" id="cd04729">
    <property type="entry name" value="NanE"/>
    <property type="match status" value="1"/>
</dbReference>
<dbReference type="Proteomes" id="UP000321662">
    <property type="component" value="Unassembled WGS sequence"/>
</dbReference>
<name>A0A511ASE6_9LACT</name>
<dbReference type="OrthoDB" id="9781704at2"/>
<evidence type="ECO:0000256" key="6">
    <source>
        <dbReference type="ARBA" id="ARBA00023277"/>
    </source>
</evidence>
<evidence type="ECO:0000256" key="1">
    <source>
        <dbReference type="ARBA" id="ARBA00000056"/>
    </source>
</evidence>
<dbReference type="AlphaFoldDB" id="A0A511ASE6"/>
<dbReference type="EC" id="5.1.3.9" evidence="7"/>
<dbReference type="GO" id="GO:0047465">
    <property type="term" value="F:N-acylglucosamine-6-phosphate 2-epimerase activity"/>
    <property type="evidence" value="ECO:0007669"/>
    <property type="project" value="UniProtKB-EC"/>
</dbReference>
<dbReference type="RefSeq" id="WP_146923925.1">
    <property type="nucleotide sequence ID" value="NZ_BJUY01000006.1"/>
</dbReference>
<dbReference type="SUPFAM" id="SSF51366">
    <property type="entry name" value="Ribulose-phoshate binding barrel"/>
    <property type="match status" value="1"/>
</dbReference>
<evidence type="ECO:0000256" key="7">
    <source>
        <dbReference type="HAMAP-Rule" id="MF_01235"/>
    </source>
</evidence>
<dbReference type="FunFam" id="3.20.20.70:FF:000035">
    <property type="entry name" value="Putative N-acetylmannosamine-6-phosphate 2-epimerase"/>
    <property type="match status" value="1"/>
</dbReference>
<dbReference type="EMBL" id="BJUY01000006">
    <property type="protein sequence ID" value="GEK91129.1"/>
    <property type="molecule type" value="Genomic_DNA"/>
</dbReference>
<evidence type="ECO:0000256" key="5">
    <source>
        <dbReference type="ARBA" id="ARBA00023235"/>
    </source>
</evidence>
<dbReference type="UniPathway" id="UPA00629">
    <property type="reaction ID" value="UER00682"/>
</dbReference>
<dbReference type="InterPro" id="IPR011060">
    <property type="entry name" value="RibuloseP-bd_barrel"/>
</dbReference>
<comment type="catalytic activity">
    <reaction evidence="1 7">
        <text>an N-acyl-D-glucosamine 6-phosphate = an N-acyl-D-mannosamine 6-phosphate</text>
        <dbReference type="Rhea" id="RHEA:23932"/>
        <dbReference type="ChEBI" id="CHEBI:57599"/>
        <dbReference type="ChEBI" id="CHEBI:57666"/>
        <dbReference type="EC" id="5.1.3.9"/>
    </reaction>
</comment>
<dbReference type="GO" id="GO:0005975">
    <property type="term" value="P:carbohydrate metabolic process"/>
    <property type="evidence" value="ECO:0007669"/>
    <property type="project" value="UniProtKB-UniRule"/>
</dbReference>
<dbReference type="Gene3D" id="3.20.20.70">
    <property type="entry name" value="Aldolase class I"/>
    <property type="match status" value="1"/>
</dbReference>
<dbReference type="NCBIfam" id="NF002231">
    <property type="entry name" value="PRK01130.1"/>
    <property type="match status" value="1"/>
</dbReference>
<dbReference type="PANTHER" id="PTHR36204:SF1">
    <property type="entry name" value="N-ACETYLMANNOSAMINE-6-PHOSPHATE 2-EPIMERASE-RELATED"/>
    <property type="match status" value="1"/>
</dbReference>
<comment type="function">
    <text evidence="2 7">Converts N-acetylmannosamine-6-phosphate (ManNAc-6-P) to N-acetylglucosamine-6-phosphate (GlcNAc-6-P).</text>
</comment>
<accession>A0A511ASE6</accession>